<evidence type="ECO:0000313" key="2">
    <source>
        <dbReference type="Proteomes" id="UP000887572"/>
    </source>
</evidence>
<feature type="compositionally biased region" description="Basic and acidic residues" evidence="1">
    <location>
        <begin position="224"/>
        <end position="245"/>
    </location>
</feature>
<evidence type="ECO:0000256" key="1">
    <source>
        <dbReference type="SAM" id="MobiDB-lite"/>
    </source>
</evidence>
<dbReference type="AlphaFoldDB" id="A0A914IF55"/>
<feature type="compositionally biased region" description="Low complexity" evidence="1">
    <location>
        <begin position="201"/>
        <end position="212"/>
    </location>
</feature>
<keyword evidence="2" id="KW-1185">Reference proteome</keyword>
<feature type="compositionally biased region" description="Basic and acidic residues" evidence="1">
    <location>
        <begin position="128"/>
        <end position="142"/>
    </location>
</feature>
<feature type="region of interest" description="Disordered" evidence="1">
    <location>
        <begin position="122"/>
        <end position="142"/>
    </location>
</feature>
<evidence type="ECO:0000313" key="3">
    <source>
        <dbReference type="WBParaSite" id="Gr19_v10_g9661.t1"/>
    </source>
</evidence>
<feature type="region of interest" description="Disordered" evidence="1">
    <location>
        <begin position="65"/>
        <end position="109"/>
    </location>
</feature>
<feature type="region of interest" description="Disordered" evidence="1">
    <location>
        <begin position="1"/>
        <end position="50"/>
    </location>
</feature>
<organism evidence="2 3">
    <name type="scientific">Globodera rostochiensis</name>
    <name type="common">Golden nematode worm</name>
    <name type="synonym">Heterodera rostochiensis</name>
    <dbReference type="NCBI Taxonomy" id="31243"/>
    <lineage>
        <taxon>Eukaryota</taxon>
        <taxon>Metazoa</taxon>
        <taxon>Ecdysozoa</taxon>
        <taxon>Nematoda</taxon>
        <taxon>Chromadorea</taxon>
        <taxon>Rhabditida</taxon>
        <taxon>Tylenchina</taxon>
        <taxon>Tylenchomorpha</taxon>
        <taxon>Tylenchoidea</taxon>
        <taxon>Heteroderidae</taxon>
        <taxon>Heteroderinae</taxon>
        <taxon>Globodera</taxon>
    </lineage>
</organism>
<feature type="region of interest" description="Disordered" evidence="1">
    <location>
        <begin position="160"/>
        <end position="245"/>
    </location>
</feature>
<feature type="compositionally biased region" description="Basic residues" evidence="1">
    <location>
        <begin position="25"/>
        <end position="39"/>
    </location>
</feature>
<feature type="compositionally biased region" description="Acidic residues" evidence="1">
    <location>
        <begin position="213"/>
        <end position="222"/>
    </location>
</feature>
<name>A0A914IF55_GLORO</name>
<accession>A0A914IF55</accession>
<reference evidence="3" key="1">
    <citation type="submission" date="2022-11" db="UniProtKB">
        <authorList>
            <consortium name="WormBaseParasite"/>
        </authorList>
    </citation>
    <scope>IDENTIFICATION</scope>
</reference>
<proteinExistence type="predicted"/>
<protein>
    <submittedName>
        <fullName evidence="3">Uncharacterized protein</fullName>
    </submittedName>
</protein>
<sequence length="319" mass="37214">MTVKRRYYKEFKETPSKNVNLRNKEKLKQHKGKKNRQKKSSAINANGYKNGQFERIGKNIKLYRRLPKAPRGPPKHPERDKRWRKRRYKNHNADDIGGGERPSLKLGQRRGSRYLYVNKKNKMRARTRPREREAVTERAAAERKWEQLKDRLEVERKIARAQRKRRRSDYTESERAAATANRRRNSVLIREGGRRQRTINQQQQQHTFSSLADSDDDNDSDELAWGREADDERINDGMARDEKAQRNAAAAAAIWRRRDRDSLENSTERRMCSSATRSLLTDAVSRPRFDGVHAVAAFFFIRVRSSATSSPSAAPAVNQ</sequence>
<dbReference type="Proteomes" id="UP000887572">
    <property type="component" value="Unplaced"/>
</dbReference>
<dbReference type="WBParaSite" id="Gr19_v10_g9661.t1">
    <property type="protein sequence ID" value="Gr19_v10_g9661.t1"/>
    <property type="gene ID" value="Gr19_v10_g9661"/>
</dbReference>
<feature type="compositionally biased region" description="Polar residues" evidence="1">
    <location>
        <begin position="40"/>
        <end position="49"/>
    </location>
</feature>